<dbReference type="EMBL" id="VFOV01000001">
    <property type="protein sequence ID" value="TQL70521.1"/>
    <property type="molecule type" value="Genomic_DNA"/>
</dbReference>
<sequence length="147" mass="15438">MTTPPPENQPGYGQPAGYGATPQPPYAQAPYGYPQAPPHPEANTAMVFGIVGLCLSVMCGGIGVFVAPFGWAKGRRVMREIDANPAAYSGRGNAQAGFITGLIGTIFGGLYMLFWIAYIVFIIVMVVNGIGESSSFDSVDAMLGSRL</sequence>
<dbReference type="AlphaFoldDB" id="A0A543AD62"/>
<dbReference type="RefSeq" id="WP_211352512.1">
    <property type="nucleotide sequence ID" value="NZ_VFOV01000001.1"/>
</dbReference>
<evidence type="ECO:0008006" key="5">
    <source>
        <dbReference type="Google" id="ProtNLM"/>
    </source>
</evidence>
<keyword evidence="4" id="KW-1185">Reference proteome</keyword>
<dbReference type="Proteomes" id="UP000320209">
    <property type="component" value="Unassembled WGS sequence"/>
</dbReference>
<evidence type="ECO:0000313" key="4">
    <source>
        <dbReference type="Proteomes" id="UP000320209"/>
    </source>
</evidence>
<feature type="transmembrane region" description="Helical" evidence="2">
    <location>
        <begin position="98"/>
        <end position="127"/>
    </location>
</feature>
<proteinExistence type="predicted"/>
<gene>
    <name evidence="3" type="ORF">FB381_4457</name>
</gene>
<reference evidence="3 4" key="1">
    <citation type="submission" date="2019-06" db="EMBL/GenBank/DDBJ databases">
        <title>Sequencing the genomes of 1000 actinobacteria strains.</title>
        <authorList>
            <person name="Klenk H.-P."/>
        </authorList>
    </citation>
    <scope>NUCLEOTIDE SEQUENCE [LARGE SCALE GENOMIC DNA]</scope>
    <source>
        <strain evidence="3 4">DSM 25218</strain>
    </source>
</reference>
<accession>A0A543AD62</accession>
<feature type="transmembrane region" description="Helical" evidence="2">
    <location>
        <begin position="45"/>
        <end position="71"/>
    </location>
</feature>
<evidence type="ECO:0000313" key="3">
    <source>
        <dbReference type="EMBL" id="TQL70521.1"/>
    </source>
</evidence>
<evidence type="ECO:0000256" key="1">
    <source>
        <dbReference type="SAM" id="MobiDB-lite"/>
    </source>
</evidence>
<comment type="caution">
    <text evidence="3">The sequence shown here is derived from an EMBL/GenBank/DDBJ whole genome shotgun (WGS) entry which is preliminary data.</text>
</comment>
<organism evidence="3 4">
    <name type="scientific">Nocardioides albertanoniae</name>
    <dbReference type="NCBI Taxonomy" id="1175486"/>
    <lineage>
        <taxon>Bacteria</taxon>
        <taxon>Bacillati</taxon>
        <taxon>Actinomycetota</taxon>
        <taxon>Actinomycetes</taxon>
        <taxon>Propionibacteriales</taxon>
        <taxon>Nocardioidaceae</taxon>
        <taxon>Nocardioides</taxon>
    </lineage>
</organism>
<evidence type="ECO:0000256" key="2">
    <source>
        <dbReference type="SAM" id="Phobius"/>
    </source>
</evidence>
<feature type="region of interest" description="Disordered" evidence="1">
    <location>
        <begin position="1"/>
        <end position="23"/>
    </location>
</feature>
<protein>
    <recommendedName>
        <fullName evidence="5">DUF4190 domain-containing protein</fullName>
    </recommendedName>
</protein>
<keyword evidence="2" id="KW-0472">Membrane</keyword>
<name>A0A543AD62_9ACTN</name>
<keyword evidence="2" id="KW-0812">Transmembrane</keyword>
<keyword evidence="2" id="KW-1133">Transmembrane helix</keyword>